<organism evidence="8 9">
    <name type="scientific">Cellvibrio zantedeschiae</name>
    <dbReference type="NCBI Taxonomy" id="1237077"/>
    <lineage>
        <taxon>Bacteria</taxon>
        <taxon>Pseudomonadati</taxon>
        <taxon>Pseudomonadota</taxon>
        <taxon>Gammaproteobacteria</taxon>
        <taxon>Cellvibrionales</taxon>
        <taxon>Cellvibrionaceae</taxon>
        <taxon>Cellvibrio</taxon>
    </lineage>
</organism>
<feature type="transmembrane region" description="Helical" evidence="6">
    <location>
        <begin position="352"/>
        <end position="374"/>
    </location>
</feature>
<dbReference type="PANTHER" id="PTHR30287">
    <property type="entry name" value="MEMBRANE COMPONENT OF PREDICTED ABC SUPERFAMILY METABOLITE UPTAKE TRANSPORTER"/>
    <property type="match status" value="1"/>
</dbReference>
<feature type="transmembrane region" description="Helical" evidence="6">
    <location>
        <begin position="418"/>
        <end position="443"/>
    </location>
</feature>
<feature type="transmembrane region" description="Helical" evidence="6">
    <location>
        <begin position="748"/>
        <end position="772"/>
    </location>
</feature>
<evidence type="ECO:0000313" key="9">
    <source>
        <dbReference type="Proteomes" id="UP000619761"/>
    </source>
</evidence>
<feature type="domain" description="ABC3 transporter permease C-terminal" evidence="7">
    <location>
        <begin position="261"/>
        <end position="378"/>
    </location>
</feature>
<keyword evidence="3 6" id="KW-0812">Transmembrane</keyword>
<feature type="transmembrane region" description="Helical" evidence="6">
    <location>
        <begin position="395"/>
        <end position="412"/>
    </location>
</feature>
<keyword evidence="2" id="KW-1003">Cell membrane</keyword>
<keyword evidence="5 6" id="KW-0472">Membrane</keyword>
<feature type="transmembrane region" description="Helical" evidence="6">
    <location>
        <begin position="792"/>
        <end position="814"/>
    </location>
</feature>
<dbReference type="InterPro" id="IPR038766">
    <property type="entry name" value="Membrane_comp_ABC_pdt"/>
</dbReference>
<evidence type="ECO:0000256" key="5">
    <source>
        <dbReference type="ARBA" id="ARBA00023136"/>
    </source>
</evidence>
<feature type="transmembrane region" description="Helical" evidence="6">
    <location>
        <begin position="470"/>
        <end position="489"/>
    </location>
</feature>
<keyword evidence="4 6" id="KW-1133">Transmembrane helix</keyword>
<gene>
    <name evidence="8" type="ORF">GCM10011613_17850</name>
</gene>
<evidence type="ECO:0000256" key="1">
    <source>
        <dbReference type="ARBA" id="ARBA00004651"/>
    </source>
</evidence>
<reference evidence="9" key="1">
    <citation type="journal article" date="2019" name="Int. J. Syst. Evol. Microbiol.">
        <title>The Global Catalogue of Microorganisms (GCM) 10K type strain sequencing project: providing services to taxonomists for standard genome sequencing and annotation.</title>
        <authorList>
            <consortium name="The Broad Institute Genomics Platform"/>
            <consortium name="The Broad Institute Genome Sequencing Center for Infectious Disease"/>
            <person name="Wu L."/>
            <person name="Ma J."/>
        </authorList>
    </citation>
    <scope>NUCLEOTIDE SEQUENCE [LARGE SCALE GENOMIC DNA]</scope>
    <source>
        <strain evidence="9">KCTC 32239</strain>
    </source>
</reference>
<dbReference type="EMBL" id="BMYZ01000001">
    <property type="protein sequence ID" value="GGY73209.1"/>
    <property type="molecule type" value="Genomic_DNA"/>
</dbReference>
<feature type="domain" description="ABC3 transporter permease C-terminal" evidence="7">
    <location>
        <begin position="708"/>
        <end position="821"/>
    </location>
</feature>
<name>A0ABQ3B1G8_9GAMM</name>
<sequence length="830" mass="91643">MMLALQLLLRNWRSGELKLLGVSIVLAVAVLSGIAIFTDRLESTLINQSNALLGADSWINSTRTMNPEWKLRAQQDGLLQSNTIEFSSMVYAGDEMHLASVKAVEKNYPLRGQLKISNKPFAMDAKDIQFATSAPRSGEIWVDSRLLAQLNINVGDKLFIGDLELQVTHVVIREAESGSFFSTLAPKILMSIDDVPATQVTKEGSNISYSWLLASDKDGKVDKFIEWLKPQLSKHERVGSVATSQERLSNTLKSSRNFLLFAAAIAVLLAGVAIAIAARQFSERHTNQVALMKSLGTSANRIRQLYFGQLFILGSIASALGLLLGCAIEIFVAHNLEKNYNLVLQGGHLLPYVLSFFSGLICLTFFALPSLWFLPTIPPLKILRKEMEVSSLRSWGQGILALFAVVALIFLFSQDIKLAASISGALVVIIIVSLLLSWMLLLISKSLSTKMGGFGRLAFSNLQRRKGQSLVQIMVFAIAIMLLVTLAIVRTSLIDDWKSQVPENSPNHFLLNIAPTDVDNVRSMLTNEKLISAPLYPMIRGRLIQINGSVPDEEMVKGANALQRELNLTQAEVLAEDNKILQGEWWDKWHKTSLPGVSVEDGVAKSMNLKLGDKLRFSFGGLELDVQVASIRSLSWKTMNPNFFFIFEPQALDPFSPTYMTSIYLPAEQKLFINQLLRQYPTITVIELDRIIDQIRNIINQVSDGIGLVLWLTLVAGSLVLFAAVMSSIDSRKQEAGLLRALGSSRQLILGSVLVEFLVLGLLSGLIAVVGAESLLLSMQKFIFKNPMQPHFIYWLIVPFGSAVFISVLGVLCCRPVVTTPPMVVLREAS</sequence>
<proteinExistence type="predicted"/>
<protein>
    <recommendedName>
        <fullName evidence="7">ABC3 transporter permease C-terminal domain-containing protein</fullName>
    </recommendedName>
</protein>
<feature type="transmembrane region" description="Helical" evidence="6">
    <location>
        <begin position="705"/>
        <end position="727"/>
    </location>
</feature>
<evidence type="ECO:0000256" key="3">
    <source>
        <dbReference type="ARBA" id="ARBA00022692"/>
    </source>
</evidence>
<dbReference type="RefSeq" id="WP_229837749.1">
    <property type="nucleotide sequence ID" value="NZ_BMYZ01000001.1"/>
</dbReference>
<comment type="subcellular location">
    <subcellularLocation>
        <location evidence="1">Cell membrane</location>
        <topology evidence="1">Multi-pass membrane protein</topology>
    </subcellularLocation>
</comment>
<evidence type="ECO:0000259" key="7">
    <source>
        <dbReference type="Pfam" id="PF02687"/>
    </source>
</evidence>
<feature type="transmembrane region" description="Helical" evidence="6">
    <location>
        <begin position="310"/>
        <end position="332"/>
    </location>
</feature>
<comment type="caution">
    <text evidence="8">The sequence shown here is derived from an EMBL/GenBank/DDBJ whole genome shotgun (WGS) entry which is preliminary data.</text>
</comment>
<accession>A0ABQ3B1G8</accession>
<evidence type="ECO:0000256" key="2">
    <source>
        <dbReference type="ARBA" id="ARBA00022475"/>
    </source>
</evidence>
<dbReference type="PANTHER" id="PTHR30287:SF1">
    <property type="entry name" value="INNER MEMBRANE PROTEIN"/>
    <property type="match status" value="1"/>
</dbReference>
<evidence type="ECO:0000256" key="6">
    <source>
        <dbReference type="SAM" id="Phobius"/>
    </source>
</evidence>
<evidence type="ECO:0000313" key="8">
    <source>
        <dbReference type="EMBL" id="GGY73209.1"/>
    </source>
</evidence>
<feature type="transmembrane region" description="Helical" evidence="6">
    <location>
        <begin position="258"/>
        <end position="278"/>
    </location>
</feature>
<dbReference type="Proteomes" id="UP000619761">
    <property type="component" value="Unassembled WGS sequence"/>
</dbReference>
<dbReference type="Pfam" id="PF02687">
    <property type="entry name" value="FtsX"/>
    <property type="match status" value="2"/>
</dbReference>
<keyword evidence="9" id="KW-1185">Reference proteome</keyword>
<evidence type="ECO:0000256" key="4">
    <source>
        <dbReference type="ARBA" id="ARBA00022989"/>
    </source>
</evidence>
<feature type="transmembrane region" description="Helical" evidence="6">
    <location>
        <begin position="20"/>
        <end position="38"/>
    </location>
</feature>
<dbReference type="InterPro" id="IPR003838">
    <property type="entry name" value="ABC3_permease_C"/>
</dbReference>